<dbReference type="Pfam" id="PF01406">
    <property type="entry name" value="tRNA-synt_1e"/>
    <property type="match status" value="1"/>
</dbReference>
<evidence type="ECO:0000256" key="12">
    <source>
        <dbReference type="HAMAP-Rule" id="MF_00041"/>
    </source>
</evidence>
<dbReference type="PANTHER" id="PTHR10890">
    <property type="entry name" value="CYSTEINYL-TRNA SYNTHETASE"/>
    <property type="match status" value="1"/>
</dbReference>
<sequence>MPLQIYNTLTRQKELFVPGTPGYVGIYFCGPTVYGDPHLGHARGPITYDVLRRWLEHSGYKVRFVSNITDVGHLVDDADEGEDKVQKRAKLERLEPMEVAEKYMWAYFDDMKDLNVRRPDIAPRAAGHIPEQIDLVQRLLERGYAYVRGGSVYFRVRAWPSFGKLANRQLEEQEAGARVEVREEKEDPRDFALWKSADPEHIMRWKSPWGEGYPGWHIECSAMSLKYLGEGFDIHSGGIDLQFPHHEAEIAQAEAAGYRFARYWMHHNHVLLGGEKMAKSTGNFVVLRDLLNRHEPITVRFYLLSSHYRSVMDFTWEGLEAAKQGYMRLLNAYREIRRQVAEAPAGTHAGLEAAIDALESRFAAALDDDLNTAQALAALFEFVTEFNRAMPDKPGRDTLARAEEVFGRLGEGVLGLFPKRVLEASLGGELLDGLIKLLLEIREEARRERNFALSDQIRNRLTELGLTVEDTREGPKWKVGV</sequence>
<evidence type="ECO:0000313" key="15">
    <source>
        <dbReference type="Proteomes" id="UP000265341"/>
    </source>
</evidence>
<feature type="binding site" evidence="12">
    <location>
        <position position="249"/>
    </location>
    <ligand>
        <name>Zn(2+)</name>
        <dbReference type="ChEBI" id="CHEBI:29105"/>
    </ligand>
</feature>
<evidence type="ECO:0000256" key="7">
    <source>
        <dbReference type="ARBA" id="ARBA00022741"/>
    </source>
</evidence>
<evidence type="ECO:0000256" key="2">
    <source>
        <dbReference type="ARBA" id="ARBA00005594"/>
    </source>
</evidence>
<keyword evidence="9 12" id="KW-0067">ATP-binding</keyword>
<comment type="subunit">
    <text evidence="3 12">Monomer.</text>
</comment>
<dbReference type="PANTHER" id="PTHR10890:SF3">
    <property type="entry name" value="CYSTEINE--TRNA LIGASE, CYTOPLASMIC"/>
    <property type="match status" value="1"/>
</dbReference>
<dbReference type="NCBIfam" id="TIGR00435">
    <property type="entry name" value="cysS"/>
    <property type="match status" value="1"/>
</dbReference>
<evidence type="ECO:0000256" key="10">
    <source>
        <dbReference type="ARBA" id="ARBA00022917"/>
    </source>
</evidence>
<gene>
    <name evidence="12 14" type="primary">cysS</name>
    <name evidence="14" type="ORF">Mrose_00257</name>
</gene>
<keyword evidence="10 12" id="KW-0648">Protein biosynthesis</keyword>
<feature type="binding site" evidence="12">
    <location>
        <position position="279"/>
    </location>
    <ligand>
        <name>ATP</name>
        <dbReference type="ChEBI" id="CHEBI:30616"/>
    </ligand>
</feature>
<dbReference type="Gene3D" id="3.40.50.620">
    <property type="entry name" value="HUPs"/>
    <property type="match status" value="1"/>
</dbReference>
<keyword evidence="4 12" id="KW-0963">Cytoplasm</keyword>
<keyword evidence="11 12" id="KW-0030">Aminoacyl-tRNA synthetase</keyword>
<organism evidence="14 15">
    <name type="scientific">Calidithermus roseus</name>
    <dbReference type="NCBI Taxonomy" id="1644118"/>
    <lineage>
        <taxon>Bacteria</taxon>
        <taxon>Thermotogati</taxon>
        <taxon>Deinococcota</taxon>
        <taxon>Deinococci</taxon>
        <taxon>Thermales</taxon>
        <taxon>Thermaceae</taxon>
        <taxon>Calidithermus</taxon>
    </lineage>
</organism>
<comment type="similarity">
    <text evidence="2 12">Belongs to the class-I aminoacyl-tRNA synthetase family.</text>
</comment>
<feature type="binding site" evidence="12">
    <location>
        <position position="29"/>
    </location>
    <ligand>
        <name>Zn(2+)</name>
        <dbReference type="ChEBI" id="CHEBI:29105"/>
    </ligand>
</feature>
<dbReference type="GO" id="GO:0005829">
    <property type="term" value="C:cytosol"/>
    <property type="evidence" value="ECO:0007669"/>
    <property type="project" value="TreeGrafter"/>
</dbReference>
<evidence type="ECO:0000256" key="8">
    <source>
        <dbReference type="ARBA" id="ARBA00022833"/>
    </source>
</evidence>
<keyword evidence="7 12" id="KW-0547">Nucleotide-binding</keyword>
<dbReference type="EMBL" id="QWLA01000002">
    <property type="protein sequence ID" value="RIH89668.1"/>
    <property type="molecule type" value="Genomic_DNA"/>
</dbReference>
<evidence type="ECO:0000256" key="6">
    <source>
        <dbReference type="ARBA" id="ARBA00022723"/>
    </source>
</evidence>
<evidence type="ECO:0000256" key="9">
    <source>
        <dbReference type="ARBA" id="ARBA00022840"/>
    </source>
</evidence>
<dbReference type="PRINTS" id="PR00983">
    <property type="entry name" value="TRNASYNTHCYS"/>
</dbReference>
<dbReference type="InterPro" id="IPR009080">
    <property type="entry name" value="tRNAsynth_Ia_anticodon-bd"/>
</dbReference>
<dbReference type="InterPro" id="IPR015803">
    <property type="entry name" value="Cys-tRNA-ligase"/>
</dbReference>
<feature type="binding site" evidence="12">
    <location>
        <position position="220"/>
    </location>
    <ligand>
        <name>Zn(2+)</name>
        <dbReference type="ChEBI" id="CHEBI:29105"/>
    </ligand>
</feature>
<comment type="cofactor">
    <cofactor evidence="12">
        <name>Zn(2+)</name>
        <dbReference type="ChEBI" id="CHEBI:29105"/>
    </cofactor>
    <text evidence="12">Binds 1 zinc ion per subunit.</text>
</comment>
<dbReference type="Pfam" id="PF09190">
    <property type="entry name" value="DALR_2"/>
    <property type="match status" value="1"/>
</dbReference>
<dbReference type="HAMAP" id="MF_00041">
    <property type="entry name" value="Cys_tRNA_synth"/>
    <property type="match status" value="1"/>
</dbReference>
<feature type="domain" description="Cysteinyl-tRNA synthetase class Ia DALR" evidence="13">
    <location>
        <begin position="361"/>
        <end position="426"/>
    </location>
</feature>
<dbReference type="EC" id="6.1.1.16" evidence="12"/>
<evidence type="ECO:0000256" key="1">
    <source>
        <dbReference type="ARBA" id="ARBA00004496"/>
    </source>
</evidence>
<keyword evidence="8 12" id="KW-0862">Zinc</keyword>
<evidence type="ECO:0000256" key="4">
    <source>
        <dbReference type="ARBA" id="ARBA00022490"/>
    </source>
</evidence>
<feature type="short sequence motif" description="'HIGH' region" evidence="12">
    <location>
        <begin position="31"/>
        <end position="41"/>
    </location>
</feature>
<comment type="caution">
    <text evidence="14">The sequence shown here is derived from an EMBL/GenBank/DDBJ whole genome shotgun (WGS) entry which is preliminary data.</text>
</comment>
<dbReference type="GO" id="GO:0004817">
    <property type="term" value="F:cysteine-tRNA ligase activity"/>
    <property type="evidence" value="ECO:0007669"/>
    <property type="project" value="UniProtKB-UniRule"/>
</dbReference>
<dbReference type="CDD" id="cd00672">
    <property type="entry name" value="CysRS_core"/>
    <property type="match status" value="1"/>
</dbReference>
<dbReference type="GO" id="GO:0005524">
    <property type="term" value="F:ATP binding"/>
    <property type="evidence" value="ECO:0007669"/>
    <property type="project" value="UniProtKB-UniRule"/>
</dbReference>
<feature type="short sequence motif" description="'KMSKS' region" evidence="12">
    <location>
        <begin position="276"/>
        <end position="280"/>
    </location>
</feature>
<accession>A0A399F055</accession>
<dbReference type="SUPFAM" id="SSF47323">
    <property type="entry name" value="Anticodon-binding domain of a subclass of class I aminoacyl-tRNA synthetases"/>
    <property type="match status" value="1"/>
</dbReference>
<evidence type="ECO:0000259" key="13">
    <source>
        <dbReference type="SMART" id="SM00840"/>
    </source>
</evidence>
<protein>
    <recommendedName>
        <fullName evidence="12">Cysteine--tRNA ligase</fullName>
        <ecNumber evidence="12">6.1.1.16</ecNumber>
    </recommendedName>
    <alternativeName>
        <fullName evidence="12">Cysteinyl-tRNA synthetase</fullName>
        <shortName evidence="12">CysRS</shortName>
    </alternativeName>
</protein>
<dbReference type="RefSeq" id="WP_119275619.1">
    <property type="nucleotide sequence ID" value="NZ_QWLA01000002.1"/>
</dbReference>
<dbReference type="Gene3D" id="1.20.120.1910">
    <property type="entry name" value="Cysteine-tRNA ligase, C-terminal anti-codon recognition domain"/>
    <property type="match status" value="1"/>
</dbReference>
<keyword evidence="15" id="KW-1185">Reference proteome</keyword>
<evidence type="ECO:0000256" key="3">
    <source>
        <dbReference type="ARBA" id="ARBA00011245"/>
    </source>
</evidence>
<dbReference type="GO" id="GO:0006423">
    <property type="term" value="P:cysteinyl-tRNA aminoacylation"/>
    <property type="evidence" value="ECO:0007669"/>
    <property type="project" value="UniProtKB-UniRule"/>
</dbReference>
<proteinExistence type="inferred from homology"/>
<dbReference type="InterPro" id="IPR015273">
    <property type="entry name" value="Cys-tRNA-synt_Ia_DALR"/>
</dbReference>
<dbReference type="SMART" id="SM00840">
    <property type="entry name" value="DALR_2"/>
    <property type="match status" value="1"/>
</dbReference>
<comment type="subcellular location">
    <subcellularLocation>
        <location evidence="1 12">Cytoplasm</location>
    </subcellularLocation>
</comment>
<dbReference type="SUPFAM" id="SSF52374">
    <property type="entry name" value="Nucleotidylyl transferase"/>
    <property type="match status" value="1"/>
</dbReference>
<keyword evidence="5 12" id="KW-0436">Ligase</keyword>
<dbReference type="AlphaFoldDB" id="A0A399F055"/>
<dbReference type="OrthoDB" id="9815130at2"/>
<keyword evidence="6 12" id="KW-0479">Metal-binding</keyword>
<dbReference type="InterPro" id="IPR014729">
    <property type="entry name" value="Rossmann-like_a/b/a_fold"/>
</dbReference>
<dbReference type="InterPro" id="IPR024909">
    <property type="entry name" value="Cys-tRNA/MSH_ligase"/>
</dbReference>
<feature type="binding site" evidence="12">
    <location>
        <position position="245"/>
    </location>
    <ligand>
        <name>Zn(2+)</name>
        <dbReference type="ChEBI" id="CHEBI:29105"/>
    </ligand>
</feature>
<evidence type="ECO:0000256" key="11">
    <source>
        <dbReference type="ARBA" id="ARBA00023146"/>
    </source>
</evidence>
<reference evidence="14 15" key="1">
    <citation type="submission" date="2018-08" db="EMBL/GenBank/DDBJ databases">
        <title>Meiothermus roseus NBRC 110900 genome sequencing project.</title>
        <authorList>
            <person name="Da Costa M.S."/>
            <person name="Albuquerque L."/>
            <person name="Raposo P."/>
            <person name="Froufe H.J.C."/>
            <person name="Barroso C.S."/>
            <person name="Egas C."/>
        </authorList>
    </citation>
    <scope>NUCLEOTIDE SEQUENCE [LARGE SCALE GENOMIC DNA]</scope>
    <source>
        <strain evidence="14 15">NBRC 110900</strain>
    </source>
</reference>
<evidence type="ECO:0000256" key="5">
    <source>
        <dbReference type="ARBA" id="ARBA00022598"/>
    </source>
</evidence>
<name>A0A399F055_9DEIN</name>
<dbReference type="InterPro" id="IPR032678">
    <property type="entry name" value="tRNA-synt_1_cat_dom"/>
</dbReference>
<dbReference type="Proteomes" id="UP000265341">
    <property type="component" value="Unassembled WGS sequence"/>
</dbReference>
<comment type="catalytic activity">
    <reaction evidence="12">
        <text>tRNA(Cys) + L-cysteine + ATP = L-cysteinyl-tRNA(Cys) + AMP + diphosphate</text>
        <dbReference type="Rhea" id="RHEA:17773"/>
        <dbReference type="Rhea" id="RHEA-COMP:9661"/>
        <dbReference type="Rhea" id="RHEA-COMP:9679"/>
        <dbReference type="ChEBI" id="CHEBI:30616"/>
        <dbReference type="ChEBI" id="CHEBI:33019"/>
        <dbReference type="ChEBI" id="CHEBI:35235"/>
        <dbReference type="ChEBI" id="CHEBI:78442"/>
        <dbReference type="ChEBI" id="CHEBI:78517"/>
        <dbReference type="ChEBI" id="CHEBI:456215"/>
        <dbReference type="EC" id="6.1.1.16"/>
    </reaction>
</comment>
<evidence type="ECO:0000313" key="14">
    <source>
        <dbReference type="EMBL" id="RIH89668.1"/>
    </source>
</evidence>
<dbReference type="GO" id="GO:0008270">
    <property type="term" value="F:zinc ion binding"/>
    <property type="evidence" value="ECO:0007669"/>
    <property type="project" value="UniProtKB-UniRule"/>
</dbReference>